<evidence type="ECO:0000313" key="1">
    <source>
        <dbReference type="EMBL" id="KAK3107140.1"/>
    </source>
</evidence>
<dbReference type="InterPro" id="IPR012340">
    <property type="entry name" value="NA-bd_OB-fold"/>
</dbReference>
<dbReference type="Proteomes" id="UP001186944">
    <property type="component" value="Unassembled WGS sequence"/>
</dbReference>
<evidence type="ECO:0000313" key="2">
    <source>
        <dbReference type="Proteomes" id="UP001186944"/>
    </source>
</evidence>
<proteinExistence type="predicted"/>
<protein>
    <submittedName>
        <fullName evidence="1">Uncharacterized protein</fullName>
    </submittedName>
</protein>
<comment type="caution">
    <text evidence="1">The sequence shown here is derived from an EMBL/GenBank/DDBJ whole genome shotgun (WGS) entry which is preliminary data.</text>
</comment>
<dbReference type="Gene3D" id="2.40.50.140">
    <property type="entry name" value="Nucleic acid-binding proteins"/>
    <property type="match status" value="1"/>
</dbReference>
<dbReference type="EMBL" id="VSWD01000002">
    <property type="protein sequence ID" value="KAK3107140.1"/>
    <property type="molecule type" value="Genomic_DNA"/>
</dbReference>
<dbReference type="AlphaFoldDB" id="A0AA88YVV5"/>
<gene>
    <name evidence="1" type="ORF">FSP39_008001</name>
</gene>
<accession>A0AA88YVV5</accession>
<keyword evidence="2" id="KW-1185">Reference proteome</keyword>
<sequence>MAKRKLDMDDLILTGYLHNTTNILTSSSGTTRYFLSTIQTSTNDCKRVVSFCPEKHEEYQRAASMDCAVKLINPKLKPSSQGGIEVHILRQTTLEISSEKPTFKKLEMPPLETDSPELLLATMNKENVRGTINVKLLWFLGEIRQTPTKFGVKARREAVVADRSSTMKITFWGNTTQLVETGKSYRMKNISTRMYNGKITINTLQSTEIEVIPDITNAKENVDFLQDITETIVVDQIKITQNFKCSNTVCNKNITIINNEPTVKCDSCNMKQRVKNLNKVTTTVLNATTETNSKMKYILFQETMESFLALNEKEILINDPDRLEDYILEIEHFFICHADGSDIITKLQNKDTTP</sequence>
<reference evidence="1" key="1">
    <citation type="submission" date="2019-08" db="EMBL/GenBank/DDBJ databases">
        <title>The improved chromosome-level genome for the pearl oyster Pinctada fucata martensii using PacBio sequencing and Hi-C.</title>
        <authorList>
            <person name="Zheng Z."/>
        </authorList>
    </citation>
    <scope>NUCLEOTIDE SEQUENCE</scope>
    <source>
        <strain evidence="1">ZZ-2019</strain>
        <tissue evidence="1">Adductor muscle</tissue>
    </source>
</reference>
<organism evidence="1 2">
    <name type="scientific">Pinctada imbricata</name>
    <name type="common">Atlantic pearl-oyster</name>
    <name type="synonym">Pinctada martensii</name>
    <dbReference type="NCBI Taxonomy" id="66713"/>
    <lineage>
        <taxon>Eukaryota</taxon>
        <taxon>Metazoa</taxon>
        <taxon>Spiralia</taxon>
        <taxon>Lophotrochozoa</taxon>
        <taxon>Mollusca</taxon>
        <taxon>Bivalvia</taxon>
        <taxon>Autobranchia</taxon>
        <taxon>Pteriomorphia</taxon>
        <taxon>Pterioida</taxon>
        <taxon>Pterioidea</taxon>
        <taxon>Pteriidae</taxon>
        <taxon>Pinctada</taxon>
    </lineage>
</organism>
<name>A0AA88YVV5_PINIB</name>
<dbReference type="SUPFAM" id="SSF50249">
    <property type="entry name" value="Nucleic acid-binding proteins"/>
    <property type="match status" value="1"/>
</dbReference>